<evidence type="ECO:0000256" key="2">
    <source>
        <dbReference type="SAM" id="Phobius"/>
    </source>
</evidence>
<accession>A0ABD6DSM5</accession>
<keyword evidence="2" id="KW-0812">Transmembrane</keyword>
<keyword evidence="2" id="KW-1133">Transmembrane helix</keyword>
<evidence type="ECO:0000256" key="1">
    <source>
        <dbReference type="SAM" id="MobiDB-lite"/>
    </source>
</evidence>
<feature type="region of interest" description="Disordered" evidence="1">
    <location>
        <begin position="54"/>
        <end position="91"/>
    </location>
</feature>
<evidence type="ECO:0000313" key="4">
    <source>
        <dbReference type="Proteomes" id="UP001597092"/>
    </source>
</evidence>
<reference evidence="3 4" key="1">
    <citation type="journal article" date="2019" name="Int. J. Syst. Evol. Microbiol.">
        <title>The Global Catalogue of Microorganisms (GCM) 10K type strain sequencing project: providing services to taxonomists for standard genome sequencing and annotation.</title>
        <authorList>
            <consortium name="The Broad Institute Genomics Platform"/>
            <consortium name="The Broad Institute Genome Sequencing Center for Infectious Disease"/>
            <person name="Wu L."/>
            <person name="Ma J."/>
        </authorList>
    </citation>
    <scope>NUCLEOTIDE SEQUENCE [LARGE SCALE GENOMIC DNA]</scope>
    <source>
        <strain evidence="3 4">CGMCC 1.10387</strain>
    </source>
</reference>
<dbReference type="RefSeq" id="WP_256306859.1">
    <property type="nucleotide sequence ID" value="NZ_JANHAW010000001.1"/>
</dbReference>
<dbReference type="AlphaFoldDB" id="A0ABD6DSM5"/>
<organism evidence="3 4">
    <name type="scientific">Halobellus litoreus</name>
    <dbReference type="NCBI Taxonomy" id="755310"/>
    <lineage>
        <taxon>Archaea</taxon>
        <taxon>Methanobacteriati</taxon>
        <taxon>Methanobacteriota</taxon>
        <taxon>Stenosarchaea group</taxon>
        <taxon>Halobacteria</taxon>
        <taxon>Halobacteriales</taxon>
        <taxon>Haloferacaceae</taxon>
        <taxon>Halobellus</taxon>
    </lineage>
</organism>
<proteinExistence type="predicted"/>
<keyword evidence="4" id="KW-1185">Reference proteome</keyword>
<sequence>MSVAPGRVAVVRHVDAGEDGSDAIDVVAIGRVVVGVAAVASGCRLLAIGRERMRSRRTRRTEVPSPADDGSSRPAGFILRRRDRRTCDSSR</sequence>
<keyword evidence="2" id="KW-0472">Membrane</keyword>
<protein>
    <submittedName>
        <fullName evidence="3">Uncharacterized protein</fullName>
    </submittedName>
</protein>
<comment type="caution">
    <text evidence="3">The sequence shown here is derived from an EMBL/GenBank/DDBJ whole genome shotgun (WGS) entry which is preliminary data.</text>
</comment>
<name>A0ABD6DSM5_9EURY</name>
<gene>
    <name evidence="3" type="ORF">ACFSAS_06110</name>
</gene>
<dbReference type="EMBL" id="JBHUDP010000002">
    <property type="protein sequence ID" value="MFD1685186.1"/>
    <property type="molecule type" value="Genomic_DNA"/>
</dbReference>
<evidence type="ECO:0000313" key="3">
    <source>
        <dbReference type="EMBL" id="MFD1685186.1"/>
    </source>
</evidence>
<dbReference type="Proteomes" id="UP001597092">
    <property type="component" value="Unassembled WGS sequence"/>
</dbReference>
<feature type="transmembrane region" description="Helical" evidence="2">
    <location>
        <begin position="28"/>
        <end position="47"/>
    </location>
</feature>